<organism evidence="1 2">
    <name type="scientific">Methylorubrum extorquens (strain ATCC 14718 / DSM 1338 / JCM 2805 / NCIMB 9133 / AM1)</name>
    <name type="common">Methylobacterium extorquens</name>
    <dbReference type="NCBI Taxonomy" id="272630"/>
    <lineage>
        <taxon>Bacteria</taxon>
        <taxon>Pseudomonadati</taxon>
        <taxon>Pseudomonadota</taxon>
        <taxon>Alphaproteobacteria</taxon>
        <taxon>Hyphomicrobiales</taxon>
        <taxon>Methylobacteriaceae</taxon>
        <taxon>Methylorubrum</taxon>
    </lineage>
</organism>
<name>C5B3M0_METEA</name>
<gene>
    <name evidence="1" type="ordered locus">MexAM1_META2p0125</name>
</gene>
<geneLocation type="plasmid" evidence="1 2">
    <name>megaplasmid</name>
</geneLocation>
<keyword evidence="2" id="KW-1185">Reference proteome</keyword>
<reference evidence="1 2" key="1">
    <citation type="journal article" date="2009" name="PLoS ONE">
        <title>Methylobacterium genome sequences: a reference blueprint to investigate microbial metabolism of C1 compounds from natural and industrial sources.</title>
        <authorList>
            <person name="Vuilleumier S."/>
            <person name="Chistoserdova L."/>
            <person name="Lee M.-C."/>
            <person name="Bringel F."/>
            <person name="Lajus A."/>
            <person name="Zhou Y."/>
            <person name="Gourion B."/>
            <person name="Barbe V."/>
            <person name="Chang J."/>
            <person name="Cruveiller S."/>
            <person name="Dossat C."/>
            <person name="Gillett W."/>
            <person name="Gruffaz C."/>
            <person name="Haugen E."/>
            <person name="Hourcade E."/>
            <person name="Levy R."/>
            <person name="Mangenot S."/>
            <person name="Muller E."/>
            <person name="Nadalig T."/>
            <person name="Pagni M."/>
            <person name="Penny C."/>
            <person name="Peyraud R."/>
            <person name="Robinson D.G."/>
            <person name="Roche D."/>
            <person name="Rouy Z."/>
            <person name="Saenampechek C."/>
            <person name="Salvignol G."/>
            <person name="Vallenet D."/>
            <person name="Wu Z."/>
            <person name="Marx C.J."/>
            <person name="Vorholt J.A."/>
            <person name="Olson M.V."/>
            <person name="Kaul R."/>
            <person name="Weissenbach J."/>
            <person name="Medigue C."/>
            <person name="Lidstrom M.E."/>
        </authorList>
    </citation>
    <scope>NUCLEOTIDE SEQUENCE [LARGE SCALE GENOMIC DNA]</scope>
    <source>
        <strain evidence="2">ATCC 14718 / DSM 1338 / JCM 2805 / NCIMB 9133 / AM1</strain>
    </source>
</reference>
<evidence type="ECO:0000313" key="2">
    <source>
        <dbReference type="Proteomes" id="UP000009081"/>
    </source>
</evidence>
<proteinExistence type="predicted"/>
<dbReference type="Proteomes" id="UP000009081">
    <property type="component" value="Plasmid megaplasmid"/>
</dbReference>
<dbReference type="KEGG" id="mea:Mex_2p0125"/>
<dbReference type="HOGENOM" id="CLU_2666880_0_0_5"/>
<evidence type="ECO:0000313" key="1">
    <source>
        <dbReference type="EMBL" id="ACS43052.1"/>
    </source>
</evidence>
<keyword evidence="1" id="KW-0614">Plasmid</keyword>
<dbReference type="EMBL" id="CP001511">
    <property type="protein sequence ID" value="ACS43052.1"/>
    <property type="molecule type" value="Genomic_DNA"/>
</dbReference>
<accession>C5B3M0</accession>
<protein>
    <submittedName>
        <fullName evidence="1">Uncharacterized protein</fullName>
    </submittedName>
</protein>
<sequence>MHGRSRRPGVLGRYHGVRVGRVRPCPIVRLVSWSPVALRPGGTECFPRTQELASAQATVCRDGFYLYLIMSPRPR</sequence>
<dbReference type="AlphaFoldDB" id="C5B3M0"/>